<dbReference type="InterPro" id="IPR018540">
    <property type="entry name" value="Spo0E-like"/>
</dbReference>
<sequence>MSVMILPDQTYQKVVGGYKMESLMKLIEESRSQLHHLASLYGIGNDLVIKKSQELDVLLNIYNSKVYKEKDVKIVKTGII</sequence>
<dbReference type="RefSeq" id="WP_258418375.1">
    <property type="nucleotide sequence ID" value="NZ_JAPTNG010000023.1"/>
</dbReference>
<comment type="caution">
    <text evidence="1">The sequence shown here is derived from an EMBL/GenBank/DDBJ whole genome shotgun (WGS) entry which is preliminary data.</text>
</comment>
<dbReference type="Proteomes" id="UP001067708">
    <property type="component" value="Unassembled WGS sequence"/>
</dbReference>
<organism evidence="1 2">
    <name type="scientific">Brevibacillus halotolerans</name>
    <dbReference type="NCBI Taxonomy" id="1507437"/>
    <lineage>
        <taxon>Bacteria</taxon>
        <taxon>Bacillati</taxon>
        <taxon>Bacillota</taxon>
        <taxon>Bacilli</taxon>
        <taxon>Bacillales</taxon>
        <taxon>Paenibacillaceae</taxon>
        <taxon>Brevibacillus</taxon>
    </lineage>
</organism>
<dbReference type="Gene3D" id="4.10.280.10">
    <property type="entry name" value="Helix-loop-helix DNA-binding domain"/>
    <property type="match status" value="1"/>
</dbReference>
<dbReference type="EMBL" id="JAPTNG010000023">
    <property type="protein sequence ID" value="MCZ0833429.1"/>
    <property type="molecule type" value="Genomic_DNA"/>
</dbReference>
<evidence type="ECO:0000313" key="2">
    <source>
        <dbReference type="Proteomes" id="UP001067708"/>
    </source>
</evidence>
<name>A0ABT4I4D4_9BACL</name>
<reference evidence="1" key="1">
    <citation type="submission" date="2022-09" db="EMBL/GenBank/DDBJ databases">
        <title>Genome analysis and characterization of larvicidal activity of Brevibacillus strains.</title>
        <authorList>
            <person name="Patrusheva E.V."/>
            <person name="Izotova A.O."/>
            <person name="Toshchakov S.V."/>
            <person name="Sineoky S.P."/>
        </authorList>
    </citation>
    <scope>NUCLEOTIDE SEQUENCE</scope>
    <source>
        <strain evidence="1">VKPM_B-13244</strain>
    </source>
</reference>
<protein>
    <submittedName>
        <fullName evidence="1">Aspartyl-phosphate phosphatase Spo0E family protein</fullName>
    </submittedName>
</protein>
<accession>A0ABT4I4D4</accession>
<dbReference type="InterPro" id="IPR037208">
    <property type="entry name" value="Spo0E-like_sf"/>
</dbReference>
<dbReference type="Pfam" id="PF09388">
    <property type="entry name" value="SpoOE-like"/>
    <property type="match status" value="1"/>
</dbReference>
<keyword evidence="2" id="KW-1185">Reference proteome</keyword>
<proteinExistence type="predicted"/>
<evidence type="ECO:0000313" key="1">
    <source>
        <dbReference type="EMBL" id="MCZ0833429.1"/>
    </source>
</evidence>
<dbReference type="SUPFAM" id="SSF140500">
    <property type="entry name" value="BAS1536-like"/>
    <property type="match status" value="1"/>
</dbReference>
<gene>
    <name evidence="1" type="ORF">O0535_22230</name>
</gene>
<dbReference type="InterPro" id="IPR036638">
    <property type="entry name" value="HLH_DNA-bd_sf"/>
</dbReference>